<evidence type="ECO:0000259" key="3">
    <source>
        <dbReference type="Pfam" id="PF14285"/>
    </source>
</evidence>
<protein>
    <submittedName>
        <fullName evidence="4">DUF4367 domain-containing protein</fullName>
    </submittedName>
</protein>
<dbReference type="SUPFAM" id="SSF55383">
    <property type="entry name" value="Copper amine oxidase, domain N"/>
    <property type="match status" value="1"/>
</dbReference>
<feature type="chain" id="PRO_5043969269" evidence="1">
    <location>
        <begin position="24"/>
        <end position="301"/>
    </location>
</feature>
<name>A0AAW4W149_9FIRM</name>
<accession>A0AAW4W149</accession>
<feature type="signal peptide" evidence="1">
    <location>
        <begin position="1"/>
        <end position="23"/>
    </location>
</feature>
<evidence type="ECO:0000313" key="5">
    <source>
        <dbReference type="Proteomes" id="UP001298753"/>
    </source>
</evidence>
<sequence>MKKTISMMMALAVAGTMAAPAMAVNDEPMVIAPAPNTQSQQAQMKIVVKGKTMPVQTISVNGCTMAPVRVIAEALGFKVTWNADRSININNGKMQSDLRIGDNSYVVYTAVEGMAGMSAPFELGSAPVIKNNTAYVPIDLFVPLFGNDPATVKTSGDTITINPDAKTEDGDSSQIPNLLTAHDSLAELAKTVGFDIKAPTVPAGYEADAYIDISGELAEVFYMKGDDTLVYRVSRGEGDNSGDYNTYSNKKTVDVNGVSVELRGKDKVNVATWSNGGFAYSVSAKQGISETEVAAVVSSAF</sequence>
<dbReference type="AlphaFoldDB" id="A0AAW4W149"/>
<reference evidence="4 5" key="1">
    <citation type="submission" date="2021-10" db="EMBL/GenBank/DDBJ databases">
        <title>Anaerobic single-cell dispensing facilitates the cultivation of human gut bacteria.</title>
        <authorList>
            <person name="Afrizal A."/>
        </authorList>
    </citation>
    <scope>NUCLEOTIDE SEQUENCE [LARGE SCALE GENOMIC DNA]</scope>
    <source>
        <strain evidence="4 5">CLA-AA-H270</strain>
    </source>
</reference>
<dbReference type="Gene3D" id="3.30.457.10">
    <property type="entry name" value="Copper amine oxidase-like, N-terminal domain"/>
    <property type="match status" value="1"/>
</dbReference>
<dbReference type="Pfam" id="PF14285">
    <property type="entry name" value="DUF4367"/>
    <property type="match status" value="1"/>
</dbReference>
<keyword evidence="5" id="KW-1185">Reference proteome</keyword>
<comment type="caution">
    <text evidence="4">The sequence shown here is derived from an EMBL/GenBank/DDBJ whole genome shotgun (WGS) entry which is preliminary data.</text>
</comment>
<evidence type="ECO:0000259" key="2">
    <source>
        <dbReference type="Pfam" id="PF07833"/>
    </source>
</evidence>
<evidence type="ECO:0000313" key="4">
    <source>
        <dbReference type="EMBL" id="MCC2177475.1"/>
    </source>
</evidence>
<dbReference type="Proteomes" id="UP001298753">
    <property type="component" value="Unassembled WGS sequence"/>
</dbReference>
<dbReference type="EMBL" id="JAJEPX010000035">
    <property type="protein sequence ID" value="MCC2177475.1"/>
    <property type="molecule type" value="Genomic_DNA"/>
</dbReference>
<proteinExistence type="predicted"/>
<dbReference type="RefSeq" id="WP_227601011.1">
    <property type="nucleotide sequence ID" value="NZ_JAJEPX010000035.1"/>
</dbReference>
<dbReference type="InterPro" id="IPR036582">
    <property type="entry name" value="Mao_N_sf"/>
</dbReference>
<keyword evidence="1" id="KW-0732">Signal</keyword>
<organism evidence="4 5">
    <name type="scientific">Agathobaculum butyriciproducens</name>
    <dbReference type="NCBI Taxonomy" id="1628085"/>
    <lineage>
        <taxon>Bacteria</taxon>
        <taxon>Bacillati</taxon>
        <taxon>Bacillota</taxon>
        <taxon>Clostridia</taxon>
        <taxon>Eubacteriales</taxon>
        <taxon>Butyricicoccaceae</taxon>
        <taxon>Agathobaculum</taxon>
    </lineage>
</organism>
<dbReference type="InterPro" id="IPR025377">
    <property type="entry name" value="DUF4367"/>
</dbReference>
<dbReference type="InterPro" id="IPR012854">
    <property type="entry name" value="Cu_amine_oxidase-like_N"/>
</dbReference>
<evidence type="ECO:0000256" key="1">
    <source>
        <dbReference type="SAM" id="SignalP"/>
    </source>
</evidence>
<feature type="domain" description="Copper amine oxidase-like N-terminal" evidence="2">
    <location>
        <begin position="48"/>
        <end position="148"/>
    </location>
</feature>
<gene>
    <name evidence="4" type="ORF">LKD22_10120</name>
</gene>
<dbReference type="Pfam" id="PF07833">
    <property type="entry name" value="Cu_amine_oxidN1"/>
    <property type="match status" value="1"/>
</dbReference>
<feature type="domain" description="DUF4367" evidence="3">
    <location>
        <begin position="200"/>
        <end position="297"/>
    </location>
</feature>
<dbReference type="GeneID" id="98660340"/>